<protein>
    <submittedName>
        <fullName evidence="1">Uncharacterized protein</fullName>
    </submittedName>
</protein>
<dbReference type="HOGENOM" id="CLU_3252606_0_0_9"/>
<name>B9Y9K2_9FIRM</name>
<dbReference type="AlphaFoldDB" id="B9Y9K2"/>
<reference evidence="1 2" key="1">
    <citation type="submission" date="2008-12" db="EMBL/GenBank/DDBJ databases">
        <authorList>
            <person name="Fulton L."/>
            <person name="Clifton S."/>
            <person name="Fulton B."/>
            <person name="Xu J."/>
            <person name="Minx P."/>
            <person name="Pepin K.H."/>
            <person name="Johnson M."/>
            <person name="Bhonagiri V."/>
            <person name="Nash W.E."/>
            <person name="Mardis E.R."/>
            <person name="Wilson R.K."/>
        </authorList>
    </citation>
    <scope>NUCLEOTIDE SEQUENCE [LARGE SCALE GENOMIC DNA]</scope>
    <source>
        <strain evidence="1 2">DSM 12042</strain>
    </source>
</reference>
<accession>B9Y9K2</accession>
<dbReference type="EMBL" id="ACCF01000144">
    <property type="protein sequence ID" value="EEF67345.1"/>
    <property type="molecule type" value="Genomic_DNA"/>
</dbReference>
<reference evidence="1 2" key="2">
    <citation type="submission" date="2009-02" db="EMBL/GenBank/DDBJ databases">
        <title>Draft genome sequence of Holdemania filiformis DSM 12042.</title>
        <authorList>
            <person name="Sudarsanam P."/>
            <person name="Ley R."/>
            <person name="Guruge J."/>
            <person name="Turnbaugh P.J."/>
            <person name="Mahowald M."/>
            <person name="Liep D."/>
            <person name="Gordon J."/>
        </authorList>
    </citation>
    <scope>NUCLEOTIDE SEQUENCE [LARGE SCALE GENOMIC DNA]</scope>
    <source>
        <strain evidence="1 2">DSM 12042</strain>
    </source>
</reference>
<comment type="caution">
    <text evidence="1">The sequence shown here is derived from an EMBL/GenBank/DDBJ whole genome shotgun (WGS) entry which is preliminary data.</text>
</comment>
<evidence type="ECO:0000313" key="2">
    <source>
        <dbReference type="Proteomes" id="UP000005950"/>
    </source>
</evidence>
<gene>
    <name evidence="1" type="ORF">HOLDEFILI_02508</name>
</gene>
<dbReference type="Proteomes" id="UP000005950">
    <property type="component" value="Unassembled WGS sequence"/>
</dbReference>
<proteinExistence type="predicted"/>
<sequence>MDSEADVNPFCEIFIFFKDTLTLKKHWISAFSNAFGKFTFLV</sequence>
<evidence type="ECO:0000313" key="1">
    <source>
        <dbReference type="EMBL" id="EEF67345.1"/>
    </source>
</evidence>
<organism evidence="1 2">
    <name type="scientific">Holdemania filiformis DSM 12042</name>
    <dbReference type="NCBI Taxonomy" id="545696"/>
    <lineage>
        <taxon>Bacteria</taxon>
        <taxon>Bacillati</taxon>
        <taxon>Bacillota</taxon>
        <taxon>Erysipelotrichia</taxon>
        <taxon>Erysipelotrichales</taxon>
        <taxon>Erysipelotrichaceae</taxon>
        <taxon>Holdemania</taxon>
    </lineage>
</organism>